<gene>
    <name evidence="9" type="ORF">EPI10_002018</name>
</gene>
<dbReference type="PROSITE" id="PS50863">
    <property type="entry name" value="B3"/>
    <property type="match status" value="2"/>
</dbReference>
<feature type="chain" id="PRO_5023019953" evidence="7">
    <location>
        <begin position="21"/>
        <end position="481"/>
    </location>
</feature>
<evidence type="ECO:0000313" key="9">
    <source>
        <dbReference type="EMBL" id="KAA3466963.1"/>
    </source>
</evidence>
<feature type="compositionally biased region" description="Polar residues" evidence="6">
    <location>
        <begin position="234"/>
        <end position="251"/>
    </location>
</feature>
<dbReference type="GO" id="GO:0005634">
    <property type="term" value="C:nucleus"/>
    <property type="evidence" value="ECO:0007669"/>
    <property type="project" value="UniProtKB-SubCell"/>
</dbReference>
<dbReference type="SUPFAM" id="SSF101936">
    <property type="entry name" value="DNA-binding pseudobarrel domain"/>
    <property type="match status" value="2"/>
</dbReference>
<dbReference type="AlphaFoldDB" id="A0A5B6VCW9"/>
<reference evidence="10" key="1">
    <citation type="journal article" date="2019" name="Plant Biotechnol. J.">
        <title>Genome sequencing of the Australian wild diploid species Gossypium australe highlights disease resistance and delayed gland morphogenesis.</title>
        <authorList>
            <person name="Cai Y."/>
            <person name="Cai X."/>
            <person name="Wang Q."/>
            <person name="Wang P."/>
            <person name="Zhang Y."/>
            <person name="Cai C."/>
            <person name="Xu Y."/>
            <person name="Wang K."/>
            <person name="Zhou Z."/>
            <person name="Wang C."/>
            <person name="Geng S."/>
            <person name="Li B."/>
            <person name="Dong Q."/>
            <person name="Hou Y."/>
            <person name="Wang H."/>
            <person name="Ai P."/>
            <person name="Liu Z."/>
            <person name="Yi F."/>
            <person name="Sun M."/>
            <person name="An G."/>
            <person name="Cheng J."/>
            <person name="Zhang Y."/>
            <person name="Shi Q."/>
            <person name="Xie Y."/>
            <person name="Shi X."/>
            <person name="Chang Y."/>
            <person name="Huang F."/>
            <person name="Chen Y."/>
            <person name="Hong S."/>
            <person name="Mi L."/>
            <person name="Sun Q."/>
            <person name="Zhang L."/>
            <person name="Zhou B."/>
            <person name="Peng R."/>
            <person name="Zhang X."/>
            <person name="Liu F."/>
        </authorList>
    </citation>
    <scope>NUCLEOTIDE SEQUENCE [LARGE SCALE GENOMIC DNA]</scope>
    <source>
        <strain evidence="10">cv. PA1801</strain>
    </source>
</reference>
<accession>A0A5B6VCW9</accession>
<dbReference type="Pfam" id="PF02362">
    <property type="entry name" value="B3"/>
    <property type="match status" value="2"/>
</dbReference>
<evidence type="ECO:0000259" key="8">
    <source>
        <dbReference type="PROSITE" id="PS50863"/>
    </source>
</evidence>
<feature type="domain" description="TF-B3" evidence="8">
    <location>
        <begin position="101"/>
        <end position="195"/>
    </location>
</feature>
<dbReference type="GO" id="GO:0003677">
    <property type="term" value="F:DNA binding"/>
    <property type="evidence" value="ECO:0007669"/>
    <property type="project" value="UniProtKB-KW"/>
</dbReference>
<evidence type="ECO:0000256" key="7">
    <source>
        <dbReference type="SAM" id="SignalP"/>
    </source>
</evidence>
<evidence type="ECO:0000256" key="1">
    <source>
        <dbReference type="ARBA" id="ARBA00004123"/>
    </source>
</evidence>
<protein>
    <submittedName>
        <fullName evidence="9">B3 domain-containing protein REM16-like</fullName>
    </submittedName>
</protein>
<dbReference type="OrthoDB" id="590488at2759"/>
<evidence type="ECO:0000256" key="5">
    <source>
        <dbReference type="ARBA" id="ARBA00023242"/>
    </source>
</evidence>
<comment type="subcellular location">
    <subcellularLocation>
        <location evidence="1">Nucleus</location>
    </subcellularLocation>
</comment>
<dbReference type="InterPro" id="IPR015300">
    <property type="entry name" value="DNA-bd_pseudobarrel_sf"/>
</dbReference>
<evidence type="ECO:0000256" key="3">
    <source>
        <dbReference type="ARBA" id="ARBA00023125"/>
    </source>
</evidence>
<dbReference type="InterPro" id="IPR044837">
    <property type="entry name" value="REM16-like"/>
</dbReference>
<dbReference type="EMBL" id="SMMG02000007">
    <property type="protein sequence ID" value="KAA3466963.1"/>
    <property type="molecule type" value="Genomic_DNA"/>
</dbReference>
<keyword evidence="5" id="KW-0539">Nucleus</keyword>
<evidence type="ECO:0000256" key="2">
    <source>
        <dbReference type="ARBA" id="ARBA00023015"/>
    </source>
</evidence>
<dbReference type="Proteomes" id="UP000325315">
    <property type="component" value="Unassembled WGS sequence"/>
</dbReference>
<dbReference type="SMART" id="SM01019">
    <property type="entry name" value="B3"/>
    <property type="match status" value="2"/>
</dbReference>
<dbReference type="Gene3D" id="2.40.330.10">
    <property type="entry name" value="DNA-binding pseudobarrel domain"/>
    <property type="match status" value="2"/>
</dbReference>
<organism evidence="9 10">
    <name type="scientific">Gossypium australe</name>
    <dbReference type="NCBI Taxonomy" id="47621"/>
    <lineage>
        <taxon>Eukaryota</taxon>
        <taxon>Viridiplantae</taxon>
        <taxon>Streptophyta</taxon>
        <taxon>Embryophyta</taxon>
        <taxon>Tracheophyta</taxon>
        <taxon>Spermatophyta</taxon>
        <taxon>Magnoliopsida</taxon>
        <taxon>eudicotyledons</taxon>
        <taxon>Gunneridae</taxon>
        <taxon>Pentapetalae</taxon>
        <taxon>rosids</taxon>
        <taxon>malvids</taxon>
        <taxon>Malvales</taxon>
        <taxon>Malvaceae</taxon>
        <taxon>Malvoideae</taxon>
        <taxon>Gossypium</taxon>
    </lineage>
</organism>
<name>A0A5B6VCW9_9ROSI</name>
<evidence type="ECO:0000256" key="4">
    <source>
        <dbReference type="ARBA" id="ARBA00023163"/>
    </source>
</evidence>
<sequence length="481" mass="54823">MFSKLFVLFLIHSITKKARPLRRPSKETPALRVLYSSSVSVSAAPTPSFSLFRVNVRGDLHYKITANLLLRQRFLDATQMEDTCKDCRDWEEEIFWTHFQSVHFSQFLHGDFLQRLEIPEKFAKNIKKKLPETVTLKGPSGIIWDVRLTVDDDDTLFFNGGWKTFVKDHSLVANDFLIFKYNGVSHFDVLMFDGKSLCEKASSYFVRKCMHTESDATHQTKRKVNENSDEILHNSSQCGLESGPEKSTNNDMDARPSRKPINSAASKKKIRNSDNDGTRSIHAKQSLVGKELPTFPGEVKVERLETEYDHTTMDGDGDGDGNVFGLWHTTGKRFVTQFEKTNVLLKAQEALTNEGFMIIMKPTHVGRRFYMAVPTAWVAKYLPKDNADVILRMSKRTWKTRFYYHRSRDCGGLSGGWRNFVNDNNLEEHDVCVFQPANIGSKPMILDVNIFHVLQKAVPLSQVDPLPSSPELIASTPDMDS</sequence>
<keyword evidence="10" id="KW-1185">Reference proteome</keyword>
<dbReference type="PANTHER" id="PTHR31391">
    <property type="entry name" value="B3 DOMAIN-CONTAINING PROTEIN OS11G0197600-RELATED"/>
    <property type="match status" value="1"/>
</dbReference>
<evidence type="ECO:0000313" key="10">
    <source>
        <dbReference type="Proteomes" id="UP000325315"/>
    </source>
</evidence>
<comment type="caution">
    <text evidence="9">The sequence shown here is derived from an EMBL/GenBank/DDBJ whole genome shotgun (WGS) entry which is preliminary data.</text>
</comment>
<evidence type="ECO:0000256" key="6">
    <source>
        <dbReference type="SAM" id="MobiDB-lite"/>
    </source>
</evidence>
<feature type="domain" description="TF-B3" evidence="8">
    <location>
        <begin position="356"/>
        <end position="454"/>
    </location>
</feature>
<feature type="signal peptide" evidence="7">
    <location>
        <begin position="1"/>
        <end position="20"/>
    </location>
</feature>
<proteinExistence type="predicted"/>
<keyword evidence="7" id="KW-0732">Signal</keyword>
<feature type="region of interest" description="Disordered" evidence="6">
    <location>
        <begin position="234"/>
        <end position="285"/>
    </location>
</feature>
<dbReference type="InterPro" id="IPR003340">
    <property type="entry name" value="B3_DNA-bd"/>
</dbReference>
<dbReference type="PANTHER" id="PTHR31391:SF157">
    <property type="entry name" value="B3 DOMAIN-CONTAINING PROTEIN REM16"/>
    <property type="match status" value="1"/>
</dbReference>
<keyword evidence="2" id="KW-0805">Transcription regulation</keyword>
<keyword evidence="4" id="KW-0804">Transcription</keyword>
<dbReference type="CDD" id="cd10017">
    <property type="entry name" value="B3_DNA"/>
    <property type="match status" value="2"/>
</dbReference>
<keyword evidence="3" id="KW-0238">DNA-binding</keyword>